<evidence type="ECO:0000256" key="3">
    <source>
        <dbReference type="SAM" id="MobiDB-lite"/>
    </source>
</evidence>
<feature type="region of interest" description="Disordered" evidence="3">
    <location>
        <begin position="22"/>
        <end position="42"/>
    </location>
</feature>
<keyword evidence="6" id="KW-1185">Reference proteome</keyword>
<keyword evidence="2" id="KW-0677">Repeat</keyword>
<dbReference type="AlphaFoldDB" id="A0A1H2WRM2"/>
<dbReference type="PANTHER" id="PTHR10827:SF98">
    <property type="entry name" value="45 KDA CALCIUM-BINDING PROTEIN"/>
    <property type="match status" value="1"/>
</dbReference>
<dbReference type="GO" id="GO:0005509">
    <property type="term" value="F:calcium ion binding"/>
    <property type="evidence" value="ECO:0007669"/>
    <property type="project" value="InterPro"/>
</dbReference>
<dbReference type="EMBL" id="FNNJ01000002">
    <property type="protein sequence ID" value="SDW83205.1"/>
    <property type="molecule type" value="Genomic_DNA"/>
</dbReference>
<dbReference type="Gene3D" id="1.10.238.10">
    <property type="entry name" value="EF-hand"/>
    <property type="match status" value="2"/>
</dbReference>
<dbReference type="PROSITE" id="PS00018">
    <property type="entry name" value="EF_HAND_1"/>
    <property type="match status" value="2"/>
</dbReference>
<dbReference type="SUPFAM" id="SSF47473">
    <property type="entry name" value="EF-hand"/>
    <property type="match status" value="1"/>
</dbReference>
<dbReference type="InterPro" id="IPR002048">
    <property type="entry name" value="EF_hand_dom"/>
</dbReference>
<evidence type="ECO:0000313" key="5">
    <source>
        <dbReference type="EMBL" id="SDW83205.1"/>
    </source>
</evidence>
<dbReference type="InterPro" id="IPR011992">
    <property type="entry name" value="EF-hand-dom_pair"/>
</dbReference>
<sequence>MRKTLLITFFVIFSLNITAQRGNRGGQSNQGMRGSSGGQRPSAEEIIDRLDQDGDGLISKSEASEARGGRLAENFSLLDSNSDGFIDADELNNASKKNRKTGNSKELIKVIDANKDNKLDELEVAASENLKIKNNFKKIDEDSDGFLTEEELQIYFKDVKSKKKKKRKSKNNKE</sequence>
<feature type="domain" description="EF-hand" evidence="4">
    <location>
        <begin position="38"/>
        <end position="73"/>
    </location>
</feature>
<feature type="domain" description="EF-hand" evidence="4">
    <location>
        <begin position="127"/>
        <end position="162"/>
    </location>
</feature>
<dbReference type="InterPro" id="IPR018247">
    <property type="entry name" value="EF_Hand_1_Ca_BS"/>
</dbReference>
<organism evidence="5 6">
    <name type="scientific">Lutibacter oricola</name>
    <dbReference type="NCBI Taxonomy" id="762486"/>
    <lineage>
        <taxon>Bacteria</taxon>
        <taxon>Pseudomonadati</taxon>
        <taxon>Bacteroidota</taxon>
        <taxon>Flavobacteriia</taxon>
        <taxon>Flavobacteriales</taxon>
        <taxon>Flavobacteriaceae</taxon>
        <taxon>Lutibacter</taxon>
    </lineage>
</organism>
<dbReference type="OrthoDB" id="673038at2"/>
<dbReference type="Pfam" id="PF13202">
    <property type="entry name" value="EF-hand_5"/>
    <property type="match status" value="3"/>
</dbReference>
<evidence type="ECO:0000256" key="2">
    <source>
        <dbReference type="ARBA" id="ARBA00022737"/>
    </source>
</evidence>
<dbReference type="SMART" id="SM00054">
    <property type="entry name" value="EFh"/>
    <property type="match status" value="3"/>
</dbReference>
<dbReference type="RefSeq" id="WP_090121131.1">
    <property type="nucleotide sequence ID" value="NZ_FNNJ01000002.1"/>
</dbReference>
<proteinExistence type="predicted"/>
<name>A0A1H2WRM2_9FLAO</name>
<dbReference type="GO" id="GO:0017156">
    <property type="term" value="P:calcium-ion regulated exocytosis"/>
    <property type="evidence" value="ECO:0007669"/>
    <property type="project" value="TreeGrafter"/>
</dbReference>
<dbReference type="STRING" id="762486.SAMN05444411_102268"/>
<feature type="compositionally biased region" description="Low complexity" evidence="3">
    <location>
        <begin position="22"/>
        <end position="41"/>
    </location>
</feature>
<dbReference type="Proteomes" id="UP000199595">
    <property type="component" value="Unassembled WGS sequence"/>
</dbReference>
<evidence type="ECO:0000256" key="1">
    <source>
        <dbReference type="ARBA" id="ARBA00022723"/>
    </source>
</evidence>
<accession>A0A1H2WRM2</accession>
<dbReference type="PANTHER" id="PTHR10827">
    <property type="entry name" value="RETICULOCALBIN"/>
    <property type="match status" value="1"/>
</dbReference>
<dbReference type="PROSITE" id="PS50222">
    <property type="entry name" value="EF_HAND_2"/>
    <property type="match status" value="2"/>
</dbReference>
<keyword evidence="1" id="KW-0479">Metal-binding</keyword>
<reference evidence="5 6" key="1">
    <citation type="submission" date="2016-10" db="EMBL/GenBank/DDBJ databases">
        <authorList>
            <person name="de Groot N.N."/>
        </authorList>
    </citation>
    <scope>NUCLEOTIDE SEQUENCE [LARGE SCALE GENOMIC DNA]</scope>
    <source>
        <strain evidence="5 6">DSM 24956</strain>
    </source>
</reference>
<protein>
    <submittedName>
        <fullName evidence="5">Ca2+-binding protein, EF-hand superfamily</fullName>
    </submittedName>
</protein>
<evidence type="ECO:0000313" key="6">
    <source>
        <dbReference type="Proteomes" id="UP000199595"/>
    </source>
</evidence>
<evidence type="ECO:0000259" key="4">
    <source>
        <dbReference type="PROSITE" id="PS50222"/>
    </source>
</evidence>
<gene>
    <name evidence="5" type="ORF">SAMN05444411_102268</name>
</gene>